<evidence type="ECO:0000256" key="5">
    <source>
        <dbReference type="ARBA" id="ARBA00022840"/>
    </source>
</evidence>
<dbReference type="Gene3D" id="3.40.50.620">
    <property type="entry name" value="HUPs"/>
    <property type="match status" value="1"/>
</dbReference>
<dbReference type="InterPro" id="IPR001962">
    <property type="entry name" value="Asn_synthase"/>
</dbReference>
<dbReference type="PROSITE" id="PS51278">
    <property type="entry name" value="GATASE_TYPE_2"/>
    <property type="match status" value="1"/>
</dbReference>
<dbReference type="PANTHER" id="PTHR43284">
    <property type="entry name" value="ASPARAGINE SYNTHETASE (GLUTAMINE-HYDROLYZING)"/>
    <property type="match status" value="1"/>
</dbReference>
<evidence type="ECO:0000256" key="2">
    <source>
        <dbReference type="ARBA" id="ARBA00005752"/>
    </source>
</evidence>
<dbReference type="InterPro" id="IPR006426">
    <property type="entry name" value="Asn_synth_AEB"/>
</dbReference>
<dbReference type="PANTHER" id="PTHR43284:SF1">
    <property type="entry name" value="ASPARAGINE SYNTHETASE"/>
    <property type="match status" value="1"/>
</dbReference>
<keyword evidence="5" id="KW-0067">ATP-binding</keyword>
<dbReference type="InterPro" id="IPR029055">
    <property type="entry name" value="Ntn_hydrolases_N"/>
</dbReference>
<keyword evidence="11" id="KW-1185">Reference proteome</keyword>
<dbReference type="SUPFAM" id="SSF56235">
    <property type="entry name" value="N-terminal nucleophile aminohydrolases (Ntn hydrolases)"/>
    <property type="match status" value="1"/>
</dbReference>
<dbReference type="Proteomes" id="UP000680815">
    <property type="component" value="Unassembled WGS sequence"/>
</dbReference>
<dbReference type="Pfam" id="PF13522">
    <property type="entry name" value="GATase_6"/>
    <property type="match status" value="1"/>
</dbReference>
<organism evidence="10 11">
    <name type="scientific">Roseomonas nitratireducens</name>
    <dbReference type="NCBI Taxonomy" id="2820810"/>
    <lineage>
        <taxon>Bacteria</taxon>
        <taxon>Pseudomonadati</taxon>
        <taxon>Pseudomonadota</taxon>
        <taxon>Alphaproteobacteria</taxon>
        <taxon>Acetobacterales</taxon>
        <taxon>Roseomonadaceae</taxon>
        <taxon>Roseomonas</taxon>
    </lineage>
</organism>
<dbReference type="GO" id="GO:0004066">
    <property type="term" value="F:asparagine synthase (glutamine-hydrolyzing) activity"/>
    <property type="evidence" value="ECO:0007669"/>
    <property type="project" value="UniProtKB-EC"/>
</dbReference>
<evidence type="ECO:0000256" key="8">
    <source>
        <dbReference type="SAM" id="MobiDB-lite"/>
    </source>
</evidence>
<accession>A0ABS4AMI3</accession>
<comment type="similarity">
    <text evidence="2">Belongs to the asparagine synthetase family.</text>
</comment>
<proteinExistence type="inferred from homology"/>
<evidence type="ECO:0000256" key="1">
    <source>
        <dbReference type="ARBA" id="ARBA00005187"/>
    </source>
</evidence>
<dbReference type="PIRSF" id="PIRSF001589">
    <property type="entry name" value="Asn_synthetase_glu-h"/>
    <property type="match status" value="1"/>
</dbReference>
<evidence type="ECO:0000256" key="4">
    <source>
        <dbReference type="ARBA" id="ARBA00022741"/>
    </source>
</evidence>
<gene>
    <name evidence="10" type="primary">asnB</name>
    <name evidence="10" type="ORF">J5Y09_01495</name>
</gene>
<evidence type="ECO:0000256" key="3">
    <source>
        <dbReference type="ARBA" id="ARBA00012737"/>
    </source>
</evidence>
<feature type="domain" description="Glutamine amidotransferase type-2" evidence="9">
    <location>
        <begin position="2"/>
        <end position="216"/>
    </location>
</feature>
<protein>
    <recommendedName>
        <fullName evidence="3">asparagine synthase (glutamine-hydrolyzing)</fullName>
        <ecNumber evidence="3">6.3.5.4</ecNumber>
    </recommendedName>
</protein>
<evidence type="ECO:0000256" key="7">
    <source>
        <dbReference type="ARBA" id="ARBA00048741"/>
    </source>
</evidence>
<feature type="region of interest" description="Disordered" evidence="8">
    <location>
        <begin position="637"/>
        <end position="659"/>
    </location>
</feature>
<dbReference type="RefSeq" id="WP_209349937.1">
    <property type="nucleotide sequence ID" value="NZ_JAGIYZ010000001.1"/>
</dbReference>
<sequence>MCGIAGYFSLTDRGIRADSDELLSRQINTISHRGPDALQTWTGPGVGLAHARLSIIDLSSNAHQPMLSDDGQLAIVFNGEIYNFQEVREELRALGHVFRTSSDTEVILHGYRQWGADVVHRLRGMFAYALHDAREETFILARDRVGKKPLSYAVVDGVLVFGSEIKSLLVWPGMKREADLSAIHDYLTYQYVPSPQSAFVGVRKLPPASMLVVRRGRMGEPQRYFDWPTPAEAVRRPREQLIEELHGHLREATRLRMIADVPLGAFLSGGVDSSAVVAFMAMQSEQPVRTFTIGFDEAQYDERAYARMVAERYGTRHEEFVVRPNAAEILDDLVYLYNEPYADSSAVPSYLVSKIARQHVTVVLNGDGGDEAFLGYSRYRACRQLAGLDSALPGPIGKALAALAGAAPRALDRFKLVRHGRQALMRRFEPRSRRYETFIAYFSDAAKGQLYAGDMRNFLARSSLDALDRFFDAAPTFAWGAQWADLHTYLPDDLLVKMDIATMAHGLEGRSPFLDHELLSWACTVPEDQRFEGNEPKSLLKQAMEPYLPHDVLYRPKMGFGVPIDRWLRTELKDAVYDLLTGETARARGLFDIGEVRALLGRHMGGENWASRIWALLMLEMWFRMWIDTPTALSHPTAARLGDSGRHTERVAVPGRTAA</sequence>
<evidence type="ECO:0000256" key="6">
    <source>
        <dbReference type="ARBA" id="ARBA00022962"/>
    </source>
</evidence>
<comment type="pathway">
    <text evidence="1">Amino-acid biosynthesis; L-asparagine biosynthesis; L-asparagine from L-aspartate (L-Gln route): step 1/1.</text>
</comment>
<keyword evidence="6" id="KW-0315">Glutamine amidotransferase</keyword>
<dbReference type="EC" id="6.3.5.4" evidence="3"/>
<dbReference type="NCBIfam" id="TIGR01536">
    <property type="entry name" value="asn_synth_AEB"/>
    <property type="match status" value="1"/>
</dbReference>
<evidence type="ECO:0000313" key="10">
    <source>
        <dbReference type="EMBL" id="MBP0462573.1"/>
    </source>
</evidence>
<dbReference type="Gene3D" id="3.60.20.10">
    <property type="entry name" value="Glutamine Phosphoribosylpyrophosphate, subunit 1, domain 1"/>
    <property type="match status" value="1"/>
</dbReference>
<keyword evidence="10" id="KW-0436">Ligase</keyword>
<reference evidence="10 11" key="1">
    <citation type="submission" date="2021-03" db="EMBL/GenBank/DDBJ databases">
        <authorList>
            <person name="So Y."/>
        </authorList>
    </citation>
    <scope>NUCLEOTIDE SEQUENCE [LARGE SCALE GENOMIC DNA]</scope>
    <source>
        <strain evidence="10 11">PWR1</strain>
    </source>
</reference>
<dbReference type="SUPFAM" id="SSF52402">
    <property type="entry name" value="Adenine nucleotide alpha hydrolases-like"/>
    <property type="match status" value="1"/>
</dbReference>
<evidence type="ECO:0000313" key="11">
    <source>
        <dbReference type="Proteomes" id="UP000680815"/>
    </source>
</evidence>
<keyword evidence="4" id="KW-0547">Nucleotide-binding</keyword>
<dbReference type="InterPro" id="IPR033738">
    <property type="entry name" value="AsnB_N"/>
</dbReference>
<dbReference type="InterPro" id="IPR051786">
    <property type="entry name" value="ASN_synthetase/amidase"/>
</dbReference>
<evidence type="ECO:0000259" key="9">
    <source>
        <dbReference type="PROSITE" id="PS51278"/>
    </source>
</evidence>
<dbReference type="InterPro" id="IPR017932">
    <property type="entry name" value="GATase_2_dom"/>
</dbReference>
<dbReference type="CDD" id="cd00712">
    <property type="entry name" value="AsnB"/>
    <property type="match status" value="1"/>
</dbReference>
<comment type="catalytic activity">
    <reaction evidence="7">
        <text>L-aspartate + L-glutamine + ATP + H2O = L-asparagine + L-glutamate + AMP + diphosphate + H(+)</text>
        <dbReference type="Rhea" id="RHEA:12228"/>
        <dbReference type="ChEBI" id="CHEBI:15377"/>
        <dbReference type="ChEBI" id="CHEBI:15378"/>
        <dbReference type="ChEBI" id="CHEBI:29985"/>
        <dbReference type="ChEBI" id="CHEBI:29991"/>
        <dbReference type="ChEBI" id="CHEBI:30616"/>
        <dbReference type="ChEBI" id="CHEBI:33019"/>
        <dbReference type="ChEBI" id="CHEBI:58048"/>
        <dbReference type="ChEBI" id="CHEBI:58359"/>
        <dbReference type="ChEBI" id="CHEBI:456215"/>
        <dbReference type="EC" id="6.3.5.4"/>
    </reaction>
</comment>
<name>A0ABS4AMI3_9PROT</name>
<comment type="caution">
    <text evidence="10">The sequence shown here is derived from an EMBL/GenBank/DDBJ whole genome shotgun (WGS) entry which is preliminary data.</text>
</comment>
<dbReference type="InterPro" id="IPR014729">
    <property type="entry name" value="Rossmann-like_a/b/a_fold"/>
</dbReference>
<dbReference type="CDD" id="cd01991">
    <property type="entry name" value="Asn_synthase_B_C"/>
    <property type="match status" value="1"/>
</dbReference>
<dbReference type="EMBL" id="JAGIYZ010000001">
    <property type="protein sequence ID" value="MBP0462573.1"/>
    <property type="molecule type" value="Genomic_DNA"/>
</dbReference>
<dbReference type="Pfam" id="PF00733">
    <property type="entry name" value="Asn_synthase"/>
    <property type="match status" value="1"/>
</dbReference>